<evidence type="ECO:0000256" key="9">
    <source>
        <dbReference type="ARBA" id="ARBA00022840"/>
    </source>
</evidence>
<keyword evidence="7" id="KW-0547">Nucleotide-binding</keyword>
<evidence type="ECO:0000259" key="14">
    <source>
        <dbReference type="PROSITE" id="PS50109"/>
    </source>
</evidence>
<keyword evidence="5 12" id="KW-0597">Phosphoprotein</keyword>
<dbReference type="OrthoDB" id="9803176at2"/>
<feature type="domain" description="HPt" evidence="16">
    <location>
        <begin position="1"/>
        <end position="106"/>
    </location>
</feature>
<evidence type="ECO:0000256" key="13">
    <source>
        <dbReference type="SAM" id="MobiDB-lite"/>
    </source>
</evidence>
<dbReference type="EC" id="2.7.13.3" evidence="2"/>
<protein>
    <recommendedName>
        <fullName evidence="3">Chemotaxis protein CheA</fullName>
        <ecNumber evidence="2">2.7.13.3</ecNumber>
    </recommendedName>
</protein>
<dbReference type="SUPFAM" id="SSF47226">
    <property type="entry name" value="Histidine-containing phosphotransfer domain, HPT domain"/>
    <property type="match status" value="1"/>
</dbReference>
<comment type="catalytic activity">
    <reaction evidence="1">
        <text>ATP + protein L-histidine = ADP + protein N-phospho-L-histidine.</text>
        <dbReference type="EC" id="2.7.13.3"/>
    </reaction>
</comment>
<dbReference type="SMART" id="SM00260">
    <property type="entry name" value="CheW"/>
    <property type="match status" value="1"/>
</dbReference>
<dbReference type="GO" id="GO:0005524">
    <property type="term" value="F:ATP binding"/>
    <property type="evidence" value="ECO:0007669"/>
    <property type="project" value="UniProtKB-KW"/>
</dbReference>
<dbReference type="PRINTS" id="PR00344">
    <property type="entry name" value="BCTRLSENSOR"/>
</dbReference>
<dbReference type="Pfam" id="PF01627">
    <property type="entry name" value="Hpt"/>
    <property type="match status" value="1"/>
</dbReference>
<evidence type="ECO:0000256" key="1">
    <source>
        <dbReference type="ARBA" id="ARBA00000085"/>
    </source>
</evidence>
<keyword evidence="9" id="KW-0067">ATP-binding</keyword>
<dbReference type="PANTHER" id="PTHR43395:SF10">
    <property type="entry name" value="CHEMOTAXIS PROTEIN CHEA"/>
    <property type="match status" value="1"/>
</dbReference>
<dbReference type="InterPro" id="IPR004105">
    <property type="entry name" value="CheA-like_dim"/>
</dbReference>
<keyword evidence="8" id="KW-0418">Kinase</keyword>
<dbReference type="CDD" id="cd16916">
    <property type="entry name" value="HATPase_CheA-like"/>
    <property type="match status" value="1"/>
</dbReference>
<keyword evidence="18" id="KW-1185">Reference proteome</keyword>
<dbReference type="GO" id="GO:0006935">
    <property type="term" value="P:chemotaxis"/>
    <property type="evidence" value="ECO:0007669"/>
    <property type="project" value="UniProtKB-KW"/>
</dbReference>
<dbReference type="FunFam" id="3.30.565.10:FF:000016">
    <property type="entry name" value="Chemotaxis protein CheA, putative"/>
    <property type="match status" value="1"/>
</dbReference>
<dbReference type="Gene3D" id="2.30.30.40">
    <property type="entry name" value="SH3 Domains"/>
    <property type="match status" value="1"/>
</dbReference>
<dbReference type="InterPro" id="IPR036097">
    <property type="entry name" value="HisK_dim/P_sf"/>
</dbReference>
<evidence type="ECO:0000256" key="8">
    <source>
        <dbReference type="ARBA" id="ARBA00022777"/>
    </source>
</evidence>
<evidence type="ECO:0000256" key="7">
    <source>
        <dbReference type="ARBA" id="ARBA00022741"/>
    </source>
</evidence>
<feature type="domain" description="Histidine kinase" evidence="14">
    <location>
        <begin position="314"/>
        <end position="568"/>
    </location>
</feature>
<dbReference type="InterPro" id="IPR005467">
    <property type="entry name" value="His_kinase_dom"/>
</dbReference>
<dbReference type="PROSITE" id="PS50894">
    <property type="entry name" value="HPT"/>
    <property type="match status" value="1"/>
</dbReference>
<proteinExistence type="predicted"/>
<dbReference type="Gene3D" id="3.30.565.10">
    <property type="entry name" value="Histidine kinase-like ATPase, C-terminal domain"/>
    <property type="match status" value="1"/>
</dbReference>
<dbReference type="RefSeq" id="WP_068902245.1">
    <property type="nucleotide sequence ID" value="NZ_JBHUIF010000019.1"/>
</dbReference>
<feature type="compositionally biased region" description="Basic and acidic residues" evidence="13">
    <location>
        <begin position="282"/>
        <end position="305"/>
    </location>
</feature>
<dbReference type="EMBL" id="LYBM01000018">
    <property type="protein sequence ID" value="ODA33175.1"/>
    <property type="molecule type" value="Genomic_DNA"/>
</dbReference>
<keyword evidence="10" id="KW-0902">Two-component regulatory system</keyword>
<dbReference type="SUPFAM" id="SSF55874">
    <property type="entry name" value="ATPase domain of HSP90 chaperone/DNA topoisomerase II/histidine kinase"/>
    <property type="match status" value="1"/>
</dbReference>
<accession>A0A1C3EIX0</accession>
<dbReference type="PROSITE" id="PS50109">
    <property type="entry name" value="HIS_KIN"/>
    <property type="match status" value="1"/>
</dbReference>
<gene>
    <name evidence="17" type="ORF">A8L45_11140</name>
</gene>
<dbReference type="GO" id="GO:0000155">
    <property type="term" value="F:phosphorelay sensor kinase activity"/>
    <property type="evidence" value="ECO:0007669"/>
    <property type="project" value="InterPro"/>
</dbReference>
<evidence type="ECO:0000256" key="3">
    <source>
        <dbReference type="ARBA" id="ARBA00021495"/>
    </source>
</evidence>
<dbReference type="InterPro" id="IPR037006">
    <property type="entry name" value="CheA-like_homodim_sf"/>
</dbReference>
<evidence type="ECO:0000256" key="12">
    <source>
        <dbReference type="PROSITE-ProRule" id="PRU00110"/>
    </source>
</evidence>
<dbReference type="InterPro" id="IPR036890">
    <property type="entry name" value="HATPase_C_sf"/>
</dbReference>
<evidence type="ECO:0000256" key="4">
    <source>
        <dbReference type="ARBA" id="ARBA00022500"/>
    </source>
</evidence>
<dbReference type="InterPro" id="IPR002545">
    <property type="entry name" value="CheW-lke_dom"/>
</dbReference>
<dbReference type="InterPro" id="IPR036641">
    <property type="entry name" value="HPT_dom_sf"/>
</dbReference>
<dbReference type="InterPro" id="IPR051315">
    <property type="entry name" value="Bact_Chemotaxis_CheA"/>
</dbReference>
<dbReference type="Pfam" id="PF01584">
    <property type="entry name" value="CheW"/>
    <property type="match status" value="1"/>
</dbReference>
<dbReference type="PROSITE" id="PS50851">
    <property type="entry name" value="CHEW"/>
    <property type="match status" value="1"/>
</dbReference>
<dbReference type="SUPFAM" id="SSF47384">
    <property type="entry name" value="Homodimeric domain of signal transducing histidine kinase"/>
    <property type="match status" value="1"/>
</dbReference>
<dbReference type="InterPro" id="IPR036061">
    <property type="entry name" value="CheW-like_dom_sf"/>
</dbReference>
<dbReference type="InterPro" id="IPR004358">
    <property type="entry name" value="Sig_transdc_His_kin-like_C"/>
</dbReference>
<evidence type="ECO:0000256" key="6">
    <source>
        <dbReference type="ARBA" id="ARBA00022679"/>
    </source>
</evidence>
<evidence type="ECO:0000256" key="2">
    <source>
        <dbReference type="ARBA" id="ARBA00012438"/>
    </source>
</evidence>
<feature type="domain" description="CheW-like" evidence="15">
    <location>
        <begin position="570"/>
        <end position="704"/>
    </location>
</feature>
<keyword evidence="6" id="KW-0808">Transferase</keyword>
<dbReference type="GO" id="GO:0005737">
    <property type="term" value="C:cytoplasm"/>
    <property type="evidence" value="ECO:0007669"/>
    <property type="project" value="InterPro"/>
</dbReference>
<evidence type="ECO:0000259" key="15">
    <source>
        <dbReference type="PROSITE" id="PS50851"/>
    </source>
</evidence>
<evidence type="ECO:0000259" key="16">
    <source>
        <dbReference type="PROSITE" id="PS50894"/>
    </source>
</evidence>
<feature type="region of interest" description="Disordered" evidence="13">
    <location>
        <begin position="271"/>
        <end position="309"/>
    </location>
</feature>
<dbReference type="Gene3D" id="1.10.287.560">
    <property type="entry name" value="Histidine kinase CheA-like, homodimeric domain"/>
    <property type="match status" value="1"/>
</dbReference>
<dbReference type="CDD" id="cd00731">
    <property type="entry name" value="CheA_reg"/>
    <property type="match status" value="1"/>
</dbReference>
<dbReference type="STRING" id="1080227.A8L45_11140"/>
<dbReference type="SMART" id="SM01231">
    <property type="entry name" value="H-kinase_dim"/>
    <property type="match status" value="1"/>
</dbReference>
<dbReference type="InterPro" id="IPR008207">
    <property type="entry name" value="Sig_transdc_His_kin_Hpt_dom"/>
</dbReference>
<dbReference type="PANTHER" id="PTHR43395">
    <property type="entry name" value="SENSOR HISTIDINE KINASE CHEA"/>
    <property type="match status" value="1"/>
</dbReference>
<dbReference type="SMART" id="SM00387">
    <property type="entry name" value="HATPase_c"/>
    <property type="match status" value="1"/>
</dbReference>
<dbReference type="Pfam" id="PF02895">
    <property type="entry name" value="H-kinase_dim"/>
    <property type="match status" value="1"/>
</dbReference>
<organism evidence="17 18">
    <name type="scientific">Veronia pacifica</name>
    <dbReference type="NCBI Taxonomy" id="1080227"/>
    <lineage>
        <taxon>Bacteria</taxon>
        <taxon>Pseudomonadati</taxon>
        <taxon>Pseudomonadota</taxon>
        <taxon>Gammaproteobacteria</taxon>
        <taxon>Vibrionales</taxon>
        <taxon>Vibrionaceae</taxon>
        <taxon>Veronia</taxon>
    </lineage>
</organism>
<comment type="function">
    <text evidence="11">Involved in the transmission of sensory signals from the chemoreceptors to the flagellar motors. CheA is autophosphorylated; it can transfer its phosphate group to either CheB or CheY.</text>
</comment>
<dbReference type="Proteomes" id="UP000094936">
    <property type="component" value="Unassembled WGS sequence"/>
</dbReference>
<evidence type="ECO:0000256" key="5">
    <source>
        <dbReference type="ARBA" id="ARBA00022553"/>
    </source>
</evidence>
<dbReference type="SUPFAM" id="SSF50341">
    <property type="entry name" value="CheW-like"/>
    <property type="match status" value="1"/>
</dbReference>
<dbReference type="InterPro" id="IPR003594">
    <property type="entry name" value="HATPase_dom"/>
</dbReference>
<dbReference type="AlphaFoldDB" id="A0A1C3EIX0"/>
<dbReference type="SMART" id="SM00073">
    <property type="entry name" value="HPT"/>
    <property type="match status" value="1"/>
</dbReference>
<comment type="caution">
    <text evidence="17">The sequence shown here is derived from an EMBL/GenBank/DDBJ whole genome shotgun (WGS) entry which is preliminary data.</text>
</comment>
<evidence type="ECO:0000313" key="17">
    <source>
        <dbReference type="EMBL" id="ODA33175.1"/>
    </source>
</evidence>
<evidence type="ECO:0000313" key="18">
    <source>
        <dbReference type="Proteomes" id="UP000094936"/>
    </source>
</evidence>
<dbReference type="FunFam" id="2.30.30.40:FF:000048">
    <property type="entry name" value="Chemotaxis protein CheA, putative"/>
    <property type="match status" value="1"/>
</dbReference>
<keyword evidence="4" id="KW-0145">Chemotaxis</keyword>
<dbReference type="Pfam" id="PF02518">
    <property type="entry name" value="HATPase_c"/>
    <property type="match status" value="1"/>
</dbReference>
<feature type="modified residue" description="Phosphohistidine" evidence="12">
    <location>
        <position position="49"/>
    </location>
</feature>
<dbReference type="Gene3D" id="1.20.120.160">
    <property type="entry name" value="HPT domain"/>
    <property type="match status" value="1"/>
</dbReference>
<evidence type="ECO:0000256" key="10">
    <source>
        <dbReference type="ARBA" id="ARBA00023012"/>
    </source>
</evidence>
<name>A0A1C3EIX0_9GAMM</name>
<reference evidence="17 18" key="1">
    <citation type="submission" date="2016-05" db="EMBL/GenBank/DDBJ databases">
        <title>Genomic Taxonomy of the Vibrionaceae.</title>
        <authorList>
            <person name="Gomez-Gil B."/>
            <person name="Enciso-Ibarra J."/>
        </authorList>
    </citation>
    <scope>NUCLEOTIDE SEQUENCE [LARGE SCALE GENOMIC DNA]</scope>
    <source>
        <strain evidence="17 18">CAIM 1920</strain>
    </source>
</reference>
<dbReference type="CDD" id="cd00088">
    <property type="entry name" value="HPT"/>
    <property type="match status" value="1"/>
</dbReference>
<evidence type="ECO:0000256" key="11">
    <source>
        <dbReference type="ARBA" id="ARBA00035100"/>
    </source>
</evidence>
<sequence>MALDMDQLRKIFYQECRENLEILEQELLSLDPDSELDPEAINSIFRAAHSIKGGGATFNCNEISVFTHDMETLLDEAREGKRHLDHYTIDLLLKGGDCINGMLVAYETDTDFDHELSASLTRLFEELLEGESHSNTTGSVVSKGADVESDEKNEVSVDAGESDNADWVVVFKPFKDMFFTGNDPVRILREFFDLGADCNIECLMDDLVELDELEPEMSYLTWRITIDGVIDEASIHEIFEWVEDECDLTISRSGEVISNTGDQELDVMPENHQQEAVPDSKAAVDREPQPEAKQEATEPTADGKRAKAPIAKTDAVSSIRVEIDKVDNLINLVGQLVITQSMLTELGQNFNEEKVERLQLGLEQLLQNTKELQESVFNIRMLPISFAFNRFPRLVRDLSSQLGKSVELVVEGEKTELDKTVLERITDPLVHLVRNAVDHGLEPPELRAEKGKPTEGKVFLNAYHQGSSIIIEVKDDGAGLNKEKIWSKAREKGLLGNDVQLNDMTDAQVHSLLFAPGFSTADTISDVSGRGVGMDVVKRNIEELGGHITVHSAADEGSTFRISLPLTLAILDGQLVKLGDEVYVVPLISIIESLQIDPQRVKMATGGIELYRLRDENIPILRLKEEFGLGESGDLDHQLLCLVEAGGTRIGLLLDEMLGQQQVVIKSLESNYSRVSGVSGATILGDGSVALILDVQGLMTSFLSRFKDIAA</sequence>